<dbReference type="InterPro" id="IPR029024">
    <property type="entry name" value="TerB-like"/>
</dbReference>
<dbReference type="InterPro" id="IPR007791">
    <property type="entry name" value="DjlA_N"/>
</dbReference>
<dbReference type="EMBL" id="SJST01000001">
    <property type="protein sequence ID" value="TCD16515.1"/>
    <property type="molecule type" value="Genomic_DNA"/>
</dbReference>
<protein>
    <recommendedName>
        <fullName evidence="1">Co-chaperone DjlA N-terminal domain-containing protein</fullName>
    </recommendedName>
</protein>
<sequence length="162" mass="17881">MRCSAAPACVAAWAALRTDQQNERGPMSTVSQQEALVFVMVTMAAADSNLSERELSRIGNLVDTLPVFDGYSRDQLVDTANRCTAILNEPNGLDKILGIIREGVPERLHDTAYAVGTEIAAADLHVEQEELRFLQMLRDELDLDKLVVAAIERSARARFRLP</sequence>
<dbReference type="CDD" id="cd07176">
    <property type="entry name" value="terB"/>
    <property type="match status" value="1"/>
</dbReference>
<evidence type="ECO:0000313" key="3">
    <source>
        <dbReference type="Proteomes" id="UP000291301"/>
    </source>
</evidence>
<accession>A0A4R0PFA3</accession>
<dbReference type="Proteomes" id="UP000291301">
    <property type="component" value="Unassembled WGS sequence"/>
</dbReference>
<proteinExistence type="predicted"/>
<dbReference type="Pfam" id="PF05099">
    <property type="entry name" value="TerB"/>
    <property type="match status" value="1"/>
</dbReference>
<keyword evidence="3" id="KW-1185">Reference proteome</keyword>
<dbReference type="OrthoDB" id="8448017at2"/>
<dbReference type="Gene3D" id="1.10.3680.10">
    <property type="entry name" value="TerB-like"/>
    <property type="match status" value="1"/>
</dbReference>
<reference evidence="2 3" key="1">
    <citation type="journal article" date="2015" name="Antonie Van Leeuwenhoek">
        <title>Oricola cellulosilytica gen. nov., sp. nov., a cellulose-degrading bacterium of the family Phyllobacteriaceae isolated from surface seashore water, and emended descriptions of Mesorhizobium loti and Phyllobacterium myrsinacearum.</title>
        <authorList>
            <person name="Hameed A."/>
            <person name="Shahina M."/>
            <person name="Lai W.A."/>
            <person name="Lin S.Y."/>
            <person name="Young L.S."/>
            <person name="Liu Y.C."/>
            <person name="Hsu Y.H."/>
            <person name="Young C.C."/>
        </authorList>
    </citation>
    <scope>NUCLEOTIDE SEQUENCE [LARGE SCALE GENOMIC DNA]</scope>
    <source>
        <strain evidence="2 3">KCTC 52183</strain>
    </source>
</reference>
<evidence type="ECO:0000259" key="1">
    <source>
        <dbReference type="Pfam" id="PF05099"/>
    </source>
</evidence>
<name>A0A4R0PFA3_9HYPH</name>
<organism evidence="2 3">
    <name type="scientific">Oricola cellulosilytica</name>
    <dbReference type="NCBI Taxonomy" id="1429082"/>
    <lineage>
        <taxon>Bacteria</taxon>
        <taxon>Pseudomonadati</taxon>
        <taxon>Pseudomonadota</taxon>
        <taxon>Alphaproteobacteria</taxon>
        <taxon>Hyphomicrobiales</taxon>
        <taxon>Ahrensiaceae</taxon>
        <taxon>Oricola</taxon>
    </lineage>
</organism>
<evidence type="ECO:0000313" key="2">
    <source>
        <dbReference type="EMBL" id="TCD16515.1"/>
    </source>
</evidence>
<feature type="domain" description="Co-chaperone DjlA N-terminal" evidence="1">
    <location>
        <begin position="34"/>
        <end position="145"/>
    </location>
</feature>
<dbReference type="AlphaFoldDB" id="A0A4R0PFA3"/>
<dbReference type="SUPFAM" id="SSF158682">
    <property type="entry name" value="TerB-like"/>
    <property type="match status" value="1"/>
</dbReference>
<gene>
    <name evidence="2" type="ORF">E0D97_03590</name>
</gene>
<comment type="caution">
    <text evidence="2">The sequence shown here is derived from an EMBL/GenBank/DDBJ whole genome shotgun (WGS) entry which is preliminary data.</text>
</comment>